<proteinExistence type="predicted"/>
<evidence type="ECO:0000256" key="1">
    <source>
        <dbReference type="SAM" id="MobiDB-lite"/>
    </source>
</evidence>
<organism evidence="2 3">
    <name type="scientific">Blattamonas nauphoetae</name>
    <dbReference type="NCBI Taxonomy" id="2049346"/>
    <lineage>
        <taxon>Eukaryota</taxon>
        <taxon>Metamonada</taxon>
        <taxon>Preaxostyla</taxon>
        <taxon>Oxymonadida</taxon>
        <taxon>Blattamonas</taxon>
    </lineage>
</organism>
<dbReference type="Proteomes" id="UP001281761">
    <property type="component" value="Unassembled WGS sequence"/>
</dbReference>
<feature type="compositionally biased region" description="Polar residues" evidence="1">
    <location>
        <begin position="226"/>
        <end position="240"/>
    </location>
</feature>
<accession>A0ABQ9X8H1</accession>
<keyword evidence="3" id="KW-1185">Reference proteome</keyword>
<sequence length="993" mass="113407">MWVSQFETKEEIEVGNVRLPAMTASSAPILARFVDLEVNHNPRMVRCAFCGSLVAENFPNHYCEGMSDHNPTIPLNLELLDALDRSNKTGPESVEEHIRIEQHNRLRLSFTSREIVFEETELSNAEIQKNQSPEPKTVTIQIDFVSIESHIRHKKVSSGLWPRIQSVSHQKDCVQVTCTSEIPGTPDFYRLPFPSQASEVEGAESTPNQSRSETALREPSRDVRRCTSTHQSSESPNDPSNIVEAHCLWSGGCKLGYENDGNWKYRPIKLAGQPFQSLEFDVPSVDITDPKHTAQYMLPAVANPGLDHITVRSEKGTDYFQKKRIKYESFWQSLNRKKPIDGMASRLKKDPDKLITMIQRCGNLTEKCQLEYVLAKGFLLQSRLSLQSGDLETAMSFFGQSKEHMELNDTAEVECELMERMEDCENEVMRSHPACLEAKELLLRSRQSLQSGDLQDAIFLIEQSKQHMEMNDTTEVKSESERVVEDALNCFRMDWRQWIPEKPSLPILLSPSFDILHSHLQQVEEHVATLGSHLERSEVEVPMTDESRQRMAENPILQALKEGLNLQLLIAWRTGSRDEVIFFQNELSDLSRFDGSVDQQMMPTLFKSEEEQIEELEIGVVTKAIENILNTTRTRCGQWRVLLREHQQALSSAPQLPDYLERTRSASEMKMMRWRNASVFSVLPIDPSVPLEIRMKVQLDINGISGIVAACHRTLQSTHNNEMINDLYEMIVDLSRFVTTTSHFDANLGNVEIELSNVMMIDRPEEETNLPEGPGTVINEALFGKRKRGYPTDLGPYDIPPKAEMRKPEEIVTNFHEKVTQIAGGVIEEEISISDVLQELGKAYNVMEKHDQVLLLVALSQFHKLEELNGACWGIKEKQLNYAKKLLHRENPYRTTIHPIPPLRGVIGPETKLYLTPDSLLLIYDCKENWKLGMQKNQTQKEYFQHQQVTPLGVTIYSFCHSSLFANKYVWVSLFIELHGKSICDATFEILAQ</sequence>
<comment type="caution">
    <text evidence="2">The sequence shown here is derived from an EMBL/GenBank/DDBJ whole genome shotgun (WGS) entry which is preliminary data.</text>
</comment>
<feature type="compositionally biased region" description="Basic and acidic residues" evidence="1">
    <location>
        <begin position="214"/>
        <end position="225"/>
    </location>
</feature>
<evidence type="ECO:0000313" key="3">
    <source>
        <dbReference type="Proteomes" id="UP001281761"/>
    </source>
</evidence>
<gene>
    <name evidence="2" type="ORF">BLNAU_16267</name>
</gene>
<feature type="region of interest" description="Disordered" evidence="1">
    <location>
        <begin position="190"/>
        <end position="241"/>
    </location>
</feature>
<reference evidence="2 3" key="1">
    <citation type="journal article" date="2022" name="bioRxiv">
        <title>Genomics of Preaxostyla Flagellates Illuminates Evolutionary Transitions and the Path Towards Mitochondrial Loss.</title>
        <authorList>
            <person name="Novak L.V.F."/>
            <person name="Treitli S.C."/>
            <person name="Pyrih J."/>
            <person name="Halakuc P."/>
            <person name="Pipaliya S.V."/>
            <person name="Vacek V."/>
            <person name="Brzon O."/>
            <person name="Soukal P."/>
            <person name="Eme L."/>
            <person name="Dacks J.B."/>
            <person name="Karnkowska A."/>
            <person name="Elias M."/>
            <person name="Hampl V."/>
        </authorList>
    </citation>
    <scope>NUCLEOTIDE SEQUENCE [LARGE SCALE GENOMIC DNA]</scope>
    <source>
        <strain evidence="2">NAU3</strain>
        <tissue evidence="2">Gut</tissue>
    </source>
</reference>
<evidence type="ECO:0000313" key="2">
    <source>
        <dbReference type="EMBL" id="KAK2948817.1"/>
    </source>
</evidence>
<protein>
    <submittedName>
        <fullName evidence="2">Uncharacterized protein</fullName>
    </submittedName>
</protein>
<name>A0ABQ9X8H1_9EUKA</name>
<dbReference type="EMBL" id="JARBJD010000168">
    <property type="protein sequence ID" value="KAK2948817.1"/>
    <property type="molecule type" value="Genomic_DNA"/>
</dbReference>